<name>A0AAU8FMC8_9BACT</name>
<evidence type="ECO:0000313" key="1">
    <source>
        <dbReference type="EMBL" id="XCH25101.1"/>
    </source>
</evidence>
<accession>A0AAU8FMC8</accession>
<protein>
    <submittedName>
        <fullName evidence="1">Uncharacterized protein</fullName>
    </submittedName>
</protein>
<gene>
    <name evidence="1" type="ORF">ABV298_01325</name>
</gene>
<proteinExistence type="predicted"/>
<dbReference type="EMBL" id="CP159289">
    <property type="protein sequence ID" value="XCH25101.1"/>
    <property type="molecule type" value="Genomic_DNA"/>
</dbReference>
<reference evidence="1" key="1">
    <citation type="submission" date="2024-06" db="EMBL/GenBank/DDBJ databases">
        <title>Sequencing and assembly of the genome of Dyadobacter sp. strain 676, a symbiont of Cyamopsis tetragonoloba.</title>
        <authorList>
            <person name="Guro P."/>
            <person name="Sazanova A."/>
            <person name="Kuznetsova I."/>
            <person name="Belimov A."/>
            <person name="Safronova V."/>
        </authorList>
    </citation>
    <scope>NUCLEOTIDE SEQUENCE</scope>
    <source>
        <strain evidence="1">676</strain>
    </source>
</reference>
<organism evidence="1">
    <name type="scientific">Dyadobacter sp. 676</name>
    <dbReference type="NCBI Taxonomy" id="3088362"/>
    <lineage>
        <taxon>Bacteria</taxon>
        <taxon>Pseudomonadati</taxon>
        <taxon>Bacteroidota</taxon>
        <taxon>Cytophagia</taxon>
        <taxon>Cytophagales</taxon>
        <taxon>Spirosomataceae</taxon>
        <taxon>Dyadobacter</taxon>
    </lineage>
</organism>
<dbReference type="RefSeq" id="WP_353720404.1">
    <property type="nucleotide sequence ID" value="NZ_CP159289.1"/>
</dbReference>
<dbReference type="AlphaFoldDB" id="A0AAU8FMC8"/>
<sequence length="87" mass="9947">MDTTQLLDTFRFLEKVSGFNEDTEYDPADQKFIDILVTLARERNKKAIVEDFNKPFLHPMVTVQQRVEELKELVRQALPAPPADGGA</sequence>